<accession>A0A8S1ER66</accession>
<evidence type="ECO:0000313" key="2">
    <source>
        <dbReference type="Proteomes" id="UP000494206"/>
    </source>
</evidence>
<keyword evidence="2" id="KW-1185">Reference proteome</keyword>
<reference evidence="1 2" key="1">
    <citation type="submission" date="2020-04" db="EMBL/GenBank/DDBJ databases">
        <authorList>
            <person name="Laetsch R D."/>
            <person name="Stevens L."/>
            <person name="Kumar S."/>
            <person name="Blaxter L. M."/>
        </authorList>
    </citation>
    <scope>NUCLEOTIDE SEQUENCE [LARGE SCALE GENOMIC DNA]</scope>
</reference>
<evidence type="ECO:0000313" key="1">
    <source>
        <dbReference type="EMBL" id="CAB3401930.1"/>
    </source>
</evidence>
<gene>
    <name evidence="1" type="ORF">CBOVIS_LOCUS4611</name>
</gene>
<comment type="caution">
    <text evidence="1">The sequence shown here is derived from an EMBL/GenBank/DDBJ whole genome shotgun (WGS) entry which is preliminary data.</text>
</comment>
<dbReference type="EMBL" id="CADEPM010000003">
    <property type="protein sequence ID" value="CAB3401930.1"/>
    <property type="molecule type" value="Genomic_DNA"/>
</dbReference>
<dbReference type="AlphaFoldDB" id="A0A8S1ER66"/>
<dbReference type="Proteomes" id="UP000494206">
    <property type="component" value="Unassembled WGS sequence"/>
</dbReference>
<proteinExistence type="predicted"/>
<name>A0A8S1ER66_9PELO</name>
<sequence>MTESSDEKRNPFEHFCAFCRSITGIPNDQIEQALLRDILSMLPTTPISFICKSALFDLTPKLCFEKIPNEETPFEILVTLSELEIGDHPLYIDRQRELFRTVISYIRMKIKDVENIKYACKSNDELQIFVDRVMQYFCVFFKHQPKCLEIMNADVQDSMASLRDYALNFVIHAYSLESLHDKCFTIWNTIGERLFRDCHCLTPENLKKENIERMAVYAANLKLVREMLEGSNAELNKRSIVKMEPEVPYPGELAPEPTQMSTTLKYLKHLECIKTPILAPPAAPVARIPNSTSLPPSLTAEPRSTGRRMFQTISGCDVHNNNTQMNAIRKRIHFTRRKEMRCAVANATMSPDFWEADDEVIVDVPFTKRQKYTVEEEQKHIRYAYRKILASRKIGAKFVSPRAPGFWTDYVNKGYSNRTDSAIAIHFREVLKRLPAYDIPDRIYSVVKSSYIN</sequence>
<protein>
    <submittedName>
        <fullName evidence="1">Uncharacterized protein</fullName>
    </submittedName>
</protein>
<organism evidence="1 2">
    <name type="scientific">Caenorhabditis bovis</name>
    <dbReference type="NCBI Taxonomy" id="2654633"/>
    <lineage>
        <taxon>Eukaryota</taxon>
        <taxon>Metazoa</taxon>
        <taxon>Ecdysozoa</taxon>
        <taxon>Nematoda</taxon>
        <taxon>Chromadorea</taxon>
        <taxon>Rhabditida</taxon>
        <taxon>Rhabditina</taxon>
        <taxon>Rhabditomorpha</taxon>
        <taxon>Rhabditoidea</taxon>
        <taxon>Rhabditidae</taxon>
        <taxon>Peloderinae</taxon>
        <taxon>Caenorhabditis</taxon>
    </lineage>
</organism>